<gene>
    <name evidence="2" type="ORF">CURHAP_LOCUS44405</name>
</gene>
<accession>A0A6J5VF00</accession>
<evidence type="ECO:0000256" key="1">
    <source>
        <dbReference type="SAM" id="MobiDB-lite"/>
    </source>
</evidence>
<proteinExistence type="predicted"/>
<dbReference type="EMBL" id="CAEKDK010000007">
    <property type="protein sequence ID" value="CAB4286733.1"/>
    <property type="molecule type" value="Genomic_DNA"/>
</dbReference>
<sequence>MEYKNNEYICGGDGFVGCGGKKLGKEDGGMALIKREVVLRWGDVRMEASSSQPSMLDQYPPHHHQNHNNHGQYFKAIPSYKETTFYRYDFI</sequence>
<reference evidence="2 3" key="1">
    <citation type="submission" date="2020-05" db="EMBL/GenBank/DDBJ databases">
        <authorList>
            <person name="Campoy J."/>
            <person name="Schneeberger K."/>
            <person name="Spophaly S."/>
        </authorList>
    </citation>
    <scope>NUCLEOTIDE SEQUENCE [LARGE SCALE GENOMIC DNA]</scope>
    <source>
        <strain evidence="2">PruArmRojPasFocal</strain>
    </source>
</reference>
<dbReference type="Proteomes" id="UP000507222">
    <property type="component" value="Unassembled WGS sequence"/>
</dbReference>
<evidence type="ECO:0000313" key="2">
    <source>
        <dbReference type="EMBL" id="CAB4286733.1"/>
    </source>
</evidence>
<feature type="region of interest" description="Disordered" evidence="1">
    <location>
        <begin position="52"/>
        <end position="73"/>
    </location>
</feature>
<dbReference type="AlphaFoldDB" id="A0A6J5VF00"/>
<organism evidence="2 3">
    <name type="scientific">Prunus armeniaca</name>
    <name type="common">Apricot</name>
    <name type="synonym">Armeniaca vulgaris</name>
    <dbReference type="NCBI Taxonomy" id="36596"/>
    <lineage>
        <taxon>Eukaryota</taxon>
        <taxon>Viridiplantae</taxon>
        <taxon>Streptophyta</taxon>
        <taxon>Embryophyta</taxon>
        <taxon>Tracheophyta</taxon>
        <taxon>Spermatophyta</taxon>
        <taxon>Magnoliopsida</taxon>
        <taxon>eudicotyledons</taxon>
        <taxon>Gunneridae</taxon>
        <taxon>Pentapetalae</taxon>
        <taxon>rosids</taxon>
        <taxon>fabids</taxon>
        <taxon>Rosales</taxon>
        <taxon>Rosaceae</taxon>
        <taxon>Amygdaloideae</taxon>
        <taxon>Amygdaleae</taxon>
        <taxon>Prunus</taxon>
    </lineage>
</organism>
<protein>
    <submittedName>
        <fullName evidence="2">Uncharacterized protein</fullName>
    </submittedName>
</protein>
<evidence type="ECO:0000313" key="3">
    <source>
        <dbReference type="Proteomes" id="UP000507222"/>
    </source>
</evidence>
<name>A0A6J5VF00_PRUAR</name>